<evidence type="ECO:0000313" key="8">
    <source>
        <dbReference type="EMBL" id="CAK9139495.1"/>
    </source>
</evidence>
<protein>
    <recommendedName>
        <fullName evidence="7">AIPP2-like SPOC-like domain-containing protein</fullName>
    </recommendedName>
</protein>
<evidence type="ECO:0000256" key="4">
    <source>
        <dbReference type="ARBA" id="ARBA00023015"/>
    </source>
</evidence>
<evidence type="ECO:0000256" key="1">
    <source>
        <dbReference type="ARBA" id="ARBA00022723"/>
    </source>
</evidence>
<dbReference type="InterPro" id="IPR056280">
    <property type="entry name" value="AIPP2-like_SPOC"/>
</dbReference>
<keyword evidence="5" id="KW-0804">Transcription</keyword>
<keyword evidence="4" id="KW-0805">Transcription regulation</keyword>
<name>A0ABC8R436_9AQUA</name>
<evidence type="ECO:0000256" key="2">
    <source>
        <dbReference type="ARBA" id="ARBA00022771"/>
    </source>
</evidence>
<dbReference type="InterPro" id="IPR049914">
    <property type="entry name" value="PHD1-3/5-6"/>
</dbReference>
<keyword evidence="2" id="KW-0863">Zinc-finger</keyword>
<keyword evidence="9" id="KW-1185">Reference proteome</keyword>
<dbReference type="PANTHER" id="PTHR33304:SF49">
    <property type="entry name" value="OS12G0161500 PROTEIN"/>
    <property type="match status" value="1"/>
</dbReference>
<dbReference type="EMBL" id="CAUOFW020000968">
    <property type="protein sequence ID" value="CAK9139495.1"/>
    <property type="molecule type" value="Genomic_DNA"/>
</dbReference>
<dbReference type="AlphaFoldDB" id="A0ABC8R436"/>
<feature type="compositionally biased region" description="Basic and acidic residues" evidence="6">
    <location>
        <begin position="21"/>
        <end position="37"/>
    </location>
</feature>
<comment type="caution">
    <text evidence="8">The sequence shown here is derived from an EMBL/GenBank/DDBJ whole genome shotgun (WGS) entry which is preliminary data.</text>
</comment>
<evidence type="ECO:0000256" key="3">
    <source>
        <dbReference type="ARBA" id="ARBA00022833"/>
    </source>
</evidence>
<feature type="domain" description="AIPP2-like SPOC-like" evidence="7">
    <location>
        <begin position="85"/>
        <end position="203"/>
    </location>
</feature>
<dbReference type="PANTHER" id="PTHR33304">
    <property type="match status" value="1"/>
</dbReference>
<sequence length="289" mass="33175">MMRNSSYVTHGNQELSKQRIRKLELEDGKDGESKQEYLEPIETKAPPSVPLGDSICLNIAYNKKCSDFDDSVCAQPIIDPIWRIMNKENDTLVQIVSHLSNNACSKVYDVSTALPMVLDLEMLCRCHAWPKSFQKSRPTDNSIGLFFFPENERLFDSLLDDIIERNLVLKAVIDDLELLIFSSLELPQQHWRFRRKYYLWGVFKQTQCSLSLVPIDTVAYRSSTEFVAVPKFKDHIENQDKRDFVKTWTTRSPRSPLSTCSSDVSNMTNSPILPKVESCSPYSSTFSLL</sequence>
<reference evidence="8 9" key="1">
    <citation type="submission" date="2024-02" db="EMBL/GenBank/DDBJ databases">
        <authorList>
            <person name="Vignale AGUSTIN F."/>
            <person name="Sosa J E."/>
            <person name="Modenutti C."/>
        </authorList>
    </citation>
    <scope>NUCLEOTIDE SEQUENCE [LARGE SCALE GENOMIC DNA]</scope>
</reference>
<accession>A0ABC8R436</accession>
<feature type="region of interest" description="Disordered" evidence="6">
    <location>
        <begin position="1"/>
        <end position="43"/>
    </location>
</feature>
<evidence type="ECO:0000259" key="7">
    <source>
        <dbReference type="Pfam" id="PF23121"/>
    </source>
</evidence>
<feature type="compositionally biased region" description="Polar residues" evidence="6">
    <location>
        <begin position="1"/>
        <end position="15"/>
    </location>
</feature>
<evidence type="ECO:0000256" key="6">
    <source>
        <dbReference type="SAM" id="MobiDB-lite"/>
    </source>
</evidence>
<evidence type="ECO:0000256" key="5">
    <source>
        <dbReference type="ARBA" id="ARBA00023163"/>
    </source>
</evidence>
<keyword evidence="3" id="KW-0862">Zinc</keyword>
<dbReference type="Pfam" id="PF23121">
    <property type="entry name" value="SPOC_AIPP2"/>
    <property type="match status" value="1"/>
</dbReference>
<organism evidence="8 9">
    <name type="scientific">Ilex paraguariensis</name>
    <name type="common">yerba mate</name>
    <dbReference type="NCBI Taxonomy" id="185542"/>
    <lineage>
        <taxon>Eukaryota</taxon>
        <taxon>Viridiplantae</taxon>
        <taxon>Streptophyta</taxon>
        <taxon>Embryophyta</taxon>
        <taxon>Tracheophyta</taxon>
        <taxon>Spermatophyta</taxon>
        <taxon>Magnoliopsida</taxon>
        <taxon>eudicotyledons</taxon>
        <taxon>Gunneridae</taxon>
        <taxon>Pentapetalae</taxon>
        <taxon>asterids</taxon>
        <taxon>campanulids</taxon>
        <taxon>Aquifoliales</taxon>
        <taxon>Aquifoliaceae</taxon>
        <taxon>Ilex</taxon>
    </lineage>
</organism>
<evidence type="ECO:0000313" key="9">
    <source>
        <dbReference type="Proteomes" id="UP001642360"/>
    </source>
</evidence>
<keyword evidence="1" id="KW-0479">Metal-binding</keyword>
<dbReference type="Proteomes" id="UP001642360">
    <property type="component" value="Unassembled WGS sequence"/>
</dbReference>
<gene>
    <name evidence="8" type="ORF">ILEXP_LOCUS6885</name>
</gene>
<proteinExistence type="predicted"/>
<dbReference type="GO" id="GO:0008270">
    <property type="term" value="F:zinc ion binding"/>
    <property type="evidence" value="ECO:0007669"/>
    <property type="project" value="UniProtKB-KW"/>
</dbReference>